<organism evidence="12 13">
    <name type="scientific">Thorsellia anophelis DSM 18579</name>
    <dbReference type="NCBI Taxonomy" id="1123402"/>
    <lineage>
        <taxon>Bacteria</taxon>
        <taxon>Pseudomonadati</taxon>
        <taxon>Pseudomonadota</taxon>
        <taxon>Gammaproteobacteria</taxon>
        <taxon>Enterobacterales</taxon>
        <taxon>Thorselliaceae</taxon>
        <taxon>Thorsellia</taxon>
    </lineage>
</organism>
<dbReference type="PROSITE" id="PS50968">
    <property type="entry name" value="BIOTINYL_LIPOYL"/>
    <property type="match status" value="3"/>
</dbReference>
<feature type="domain" description="Peripheral subunit-binding (PSBD)" evidence="11">
    <location>
        <begin position="321"/>
        <end position="358"/>
    </location>
</feature>
<dbReference type="NCBIfam" id="TIGR01348">
    <property type="entry name" value="PDHac_trf_long"/>
    <property type="match status" value="1"/>
</dbReference>
<evidence type="ECO:0000313" key="12">
    <source>
        <dbReference type="EMBL" id="SET39023.1"/>
    </source>
</evidence>
<dbReference type="GO" id="GO:0045254">
    <property type="term" value="C:pyruvate dehydrogenase complex"/>
    <property type="evidence" value="ECO:0007669"/>
    <property type="project" value="UniProtKB-UniRule"/>
</dbReference>
<dbReference type="SUPFAM" id="SSF47005">
    <property type="entry name" value="Peripheral subunit-binding domain of 2-oxo acid dehydrogenase complex"/>
    <property type="match status" value="1"/>
</dbReference>
<comment type="cofactor">
    <cofactor evidence="9">
        <name>(R)-lipoate</name>
        <dbReference type="ChEBI" id="CHEBI:83088"/>
    </cofactor>
    <text evidence="9">Binds 3 lipoyl cofactors covalently.</text>
</comment>
<protein>
    <recommendedName>
        <fullName evidence="9">Acetyltransferase component of pyruvate dehydrogenase complex</fullName>
        <ecNumber evidence="9">2.3.1.12</ecNumber>
    </recommendedName>
</protein>
<dbReference type="EC" id="2.3.1.12" evidence="9"/>
<evidence type="ECO:0000256" key="9">
    <source>
        <dbReference type="RuleBase" id="RU361137"/>
    </source>
</evidence>
<dbReference type="PANTHER" id="PTHR43178:SF2">
    <property type="entry name" value="DIHYDROLIPOYLLYSINE-RESIDUE ACETYLTRANSFERASE COMPONENT OF PYRUVATE DEHYDROGENASE COMPLEX"/>
    <property type="match status" value="1"/>
</dbReference>
<keyword evidence="5 9" id="KW-0450">Lipoyl</keyword>
<evidence type="ECO:0000256" key="4">
    <source>
        <dbReference type="ARBA" id="ARBA00022737"/>
    </source>
</evidence>
<accession>A0A1I0E1R8</accession>
<dbReference type="CDD" id="cd06849">
    <property type="entry name" value="lipoyl_domain"/>
    <property type="match status" value="3"/>
</dbReference>
<dbReference type="InterPro" id="IPR003016">
    <property type="entry name" value="2-oxoA_DH_lipoyl-BS"/>
</dbReference>
<evidence type="ECO:0000259" key="10">
    <source>
        <dbReference type="PROSITE" id="PS50968"/>
    </source>
</evidence>
<dbReference type="PANTHER" id="PTHR43178">
    <property type="entry name" value="DIHYDROLIPOAMIDE ACETYLTRANSFERASE COMPONENT OF PYRUVATE DEHYDROGENASE COMPLEX"/>
    <property type="match status" value="1"/>
</dbReference>
<evidence type="ECO:0000256" key="3">
    <source>
        <dbReference type="ARBA" id="ARBA00022679"/>
    </source>
</evidence>
<feature type="domain" description="Lipoyl-binding" evidence="10">
    <location>
        <begin position="101"/>
        <end position="174"/>
    </location>
</feature>
<dbReference type="InterPro" id="IPR036625">
    <property type="entry name" value="E3-bd_dom_sf"/>
</dbReference>
<dbReference type="Proteomes" id="UP000242642">
    <property type="component" value="Unassembled WGS sequence"/>
</dbReference>
<dbReference type="Gene3D" id="2.40.50.100">
    <property type="match status" value="3"/>
</dbReference>
<dbReference type="InterPro" id="IPR011053">
    <property type="entry name" value="Single_hybrid_motif"/>
</dbReference>
<sequence length="623" mass="65926">MTIEIFVPDIGDDEVDVTEVLVKVGDTITLEQSLMVVEGDKASMEVPSPQAGKVAQILVNVGDKVKTGSLVMIFEQAGVAASDEKPATSLAATTQTNSAVIETIFVPDIGDDEVDVTEILVKVGDTITQEQSLIVVEGDKASMEVPSPKAGVVSAITINVGDKVKTGSAIMAFSITSASASAPAVAAAPVQNTSVSSTKVISVPDIGSDEVDVTEVLVKVGDSIKKEQSLIVVEGDKASMEVPAECDGIVSEVTIKVGDKVKTGSPIMIFTVTSSANTTAPVQASQPAAQAPKAQATSAVSPASSVASSKNEFEANDAYVHATPLVRRLAREFGVNLAKVKGTGRKNRILREDVQAYVRDAIKKVESGATANSGAGLGLIPWPKVDFAKFGETEEVELSRIQKLSGANLSRNWVMIPHVTQFDDVDITDLEAFRKQQNQEAEKKKMDLKITPLVFLMKAAAKALEAFPRFNSSLSEDAQKLILKKYINIGVAVDTPNGLVVPVFKDVNKKGIVELSRELAVISKKAREGKLTASDMQGGCFTISSLGGLGGTSFTPIVNAPEVAILGVSKSAMKPVWNGKEFTPRLMLPLSLSYDHRVIDGADGARFITYLGSVIADLRRLIM</sequence>
<dbReference type="AlphaFoldDB" id="A0A1I0E1R8"/>
<dbReference type="Gene3D" id="3.30.559.10">
    <property type="entry name" value="Chloramphenicol acetyltransferase-like domain"/>
    <property type="match status" value="1"/>
</dbReference>
<comment type="function">
    <text evidence="7">The pyruvate dehydrogenase complex catalyzes the overall conversion of pyruvate to acetyl-CoA and CO(2). It contains multiple copies of three enzymatic components: pyruvate dehydrogenase (E1), dihydrolipoamide acetyltransferase (E2) and lipoamide dehydrogenase (E3).</text>
</comment>
<evidence type="ECO:0000313" key="13">
    <source>
        <dbReference type="Proteomes" id="UP000242642"/>
    </source>
</evidence>
<dbReference type="GO" id="GO:0031405">
    <property type="term" value="F:lipoic acid binding"/>
    <property type="evidence" value="ECO:0007669"/>
    <property type="project" value="TreeGrafter"/>
</dbReference>
<dbReference type="InterPro" id="IPR000089">
    <property type="entry name" value="Biotin_lipoyl"/>
</dbReference>
<dbReference type="RefSeq" id="WP_093321012.1">
    <property type="nucleotide sequence ID" value="NZ_FOHV01000022.1"/>
</dbReference>
<dbReference type="PROSITE" id="PS00189">
    <property type="entry name" value="LIPOYL"/>
    <property type="match status" value="3"/>
</dbReference>
<evidence type="ECO:0000256" key="1">
    <source>
        <dbReference type="ARBA" id="ARBA00007317"/>
    </source>
</evidence>
<dbReference type="GO" id="GO:0004742">
    <property type="term" value="F:dihydrolipoyllysine-residue acetyltransferase activity"/>
    <property type="evidence" value="ECO:0007669"/>
    <property type="project" value="UniProtKB-UniRule"/>
</dbReference>
<comment type="subunit">
    <text evidence="2 9">Forms a 24-polypeptide structural core with octahedral symmetry.</text>
</comment>
<feature type="domain" description="Lipoyl-binding" evidence="10">
    <location>
        <begin position="2"/>
        <end position="75"/>
    </location>
</feature>
<evidence type="ECO:0000256" key="2">
    <source>
        <dbReference type="ARBA" id="ARBA00011484"/>
    </source>
</evidence>
<keyword evidence="4" id="KW-0677">Repeat</keyword>
<evidence type="ECO:0000256" key="6">
    <source>
        <dbReference type="ARBA" id="ARBA00023315"/>
    </source>
</evidence>
<dbReference type="SUPFAM" id="SSF52777">
    <property type="entry name" value="CoA-dependent acyltransferases"/>
    <property type="match status" value="1"/>
</dbReference>
<feature type="domain" description="Lipoyl-binding" evidence="10">
    <location>
        <begin position="198"/>
        <end position="271"/>
    </location>
</feature>
<proteinExistence type="inferred from homology"/>
<keyword evidence="6 9" id="KW-0012">Acyltransferase</keyword>
<dbReference type="SUPFAM" id="SSF51230">
    <property type="entry name" value="Single hybrid motif"/>
    <property type="match status" value="3"/>
</dbReference>
<dbReference type="InterPro" id="IPR004167">
    <property type="entry name" value="PSBD"/>
</dbReference>
<dbReference type="NCBIfam" id="NF008814">
    <property type="entry name" value="PRK11854.1"/>
    <property type="match status" value="1"/>
</dbReference>
<comment type="similarity">
    <text evidence="1 9">Belongs to the 2-oxoacid dehydrogenase family.</text>
</comment>
<evidence type="ECO:0000256" key="7">
    <source>
        <dbReference type="ARBA" id="ARBA00025211"/>
    </source>
</evidence>
<dbReference type="InterPro" id="IPR006256">
    <property type="entry name" value="AcTrfase_Pyrv_DH_cplx"/>
</dbReference>
<dbReference type="Pfam" id="PF00364">
    <property type="entry name" value="Biotin_lipoyl"/>
    <property type="match status" value="3"/>
</dbReference>
<keyword evidence="13" id="KW-1185">Reference proteome</keyword>
<evidence type="ECO:0000256" key="5">
    <source>
        <dbReference type="ARBA" id="ARBA00022823"/>
    </source>
</evidence>
<dbReference type="OrthoDB" id="9805770at2"/>
<dbReference type="Gene3D" id="4.10.320.10">
    <property type="entry name" value="E3-binding domain"/>
    <property type="match status" value="1"/>
</dbReference>
<dbReference type="Pfam" id="PF00198">
    <property type="entry name" value="2-oxoacid_dh"/>
    <property type="match status" value="1"/>
</dbReference>
<dbReference type="EMBL" id="FOHV01000022">
    <property type="protein sequence ID" value="SET39023.1"/>
    <property type="molecule type" value="Genomic_DNA"/>
</dbReference>
<keyword evidence="12" id="KW-0670">Pyruvate</keyword>
<dbReference type="InterPro" id="IPR023213">
    <property type="entry name" value="CAT-like_dom_sf"/>
</dbReference>
<dbReference type="FunFam" id="2.40.50.100:FF:000009">
    <property type="entry name" value="Acetyltransferase component of pyruvate dehydrogenase complex"/>
    <property type="match status" value="3"/>
</dbReference>
<keyword evidence="3 9" id="KW-0808">Transferase</keyword>
<dbReference type="GO" id="GO:0005737">
    <property type="term" value="C:cytoplasm"/>
    <property type="evidence" value="ECO:0007669"/>
    <property type="project" value="TreeGrafter"/>
</dbReference>
<dbReference type="FunFam" id="4.10.320.10:FF:000003">
    <property type="entry name" value="Acetyltransferase component of pyruvate dehydrogenase complex"/>
    <property type="match status" value="1"/>
</dbReference>
<dbReference type="STRING" id="1123402.SAMN02583745_02219"/>
<reference evidence="13" key="1">
    <citation type="submission" date="2016-10" db="EMBL/GenBank/DDBJ databases">
        <authorList>
            <person name="Varghese N."/>
            <person name="Submissions S."/>
        </authorList>
    </citation>
    <scope>NUCLEOTIDE SEQUENCE [LARGE SCALE GENOMIC DNA]</scope>
    <source>
        <strain evidence="13">DSM 18579</strain>
    </source>
</reference>
<evidence type="ECO:0000256" key="8">
    <source>
        <dbReference type="ARBA" id="ARBA00048370"/>
    </source>
</evidence>
<dbReference type="InterPro" id="IPR050743">
    <property type="entry name" value="2-oxoacid_DH_E2_comp"/>
</dbReference>
<gene>
    <name evidence="12" type="ORF">SAMN02583745_02219</name>
</gene>
<evidence type="ECO:0000259" key="11">
    <source>
        <dbReference type="PROSITE" id="PS51826"/>
    </source>
</evidence>
<comment type="catalytic activity">
    <reaction evidence="8 9">
        <text>N(6)-[(R)-dihydrolipoyl]-L-lysyl-[protein] + acetyl-CoA = N(6)-[(R)-S(8)-acetyldihydrolipoyl]-L-lysyl-[protein] + CoA</text>
        <dbReference type="Rhea" id="RHEA:17017"/>
        <dbReference type="Rhea" id="RHEA-COMP:10475"/>
        <dbReference type="Rhea" id="RHEA-COMP:10478"/>
        <dbReference type="ChEBI" id="CHEBI:57287"/>
        <dbReference type="ChEBI" id="CHEBI:57288"/>
        <dbReference type="ChEBI" id="CHEBI:83100"/>
        <dbReference type="ChEBI" id="CHEBI:83111"/>
        <dbReference type="EC" id="2.3.1.12"/>
    </reaction>
</comment>
<dbReference type="GO" id="GO:0006086">
    <property type="term" value="P:pyruvate decarboxylation to acetyl-CoA"/>
    <property type="evidence" value="ECO:0007669"/>
    <property type="project" value="UniProtKB-UniRule"/>
</dbReference>
<dbReference type="FunFam" id="3.30.559.10:FF:000004">
    <property type="entry name" value="Acetyltransferase component of pyruvate dehydrogenase complex"/>
    <property type="match status" value="1"/>
</dbReference>
<dbReference type="InterPro" id="IPR001078">
    <property type="entry name" value="2-oxoacid_DH_actylTfrase"/>
</dbReference>
<dbReference type="Pfam" id="PF02817">
    <property type="entry name" value="E3_binding"/>
    <property type="match status" value="1"/>
</dbReference>
<name>A0A1I0E1R8_9GAMM</name>
<dbReference type="PROSITE" id="PS51826">
    <property type="entry name" value="PSBD"/>
    <property type="match status" value="1"/>
</dbReference>